<dbReference type="Pfam" id="PF04117">
    <property type="entry name" value="Mpv17_PMP22"/>
    <property type="match status" value="1"/>
</dbReference>
<dbReference type="OrthoDB" id="10267969at2759"/>
<evidence type="ECO:0000256" key="6">
    <source>
        <dbReference type="RuleBase" id="RU363053"/>
    </source>
</evidence>
<feature type="transmembrane region" description="Helical" evidence="6">
    <location>
        <begin position="112"/>
        <end position="134"/>
    </location>
</feature>
<gene>
    <name evidence="8" type="ORF">K461DRAFT_231127</name>
</gene>
<evidence type="ECO:0000256" key="5">
    <source>
        <dbReference type="ARBA" id="ARBA00023136"/>
    </source>
</evidence>
<reference evidence="8" key="1">
    <citation type="journal article" date="2020" name="Stud. Mycol.">
        <title>101 Dothideomycetes genomes: a test case for predicting lifestyles and emergence of pathogens.</title>
        <authorList>
            <person name="Haridas S."/>
            <person name="Albert R."/>
            <person name="Binder M."/>
            <person name="Bloem J."/>
            <person name="Labutti K."/>
            <person name="Salamov A."/>
            <person name="Andreopoulos B."/>
            <person name="Baker S."/>
            <person name="Barry K."/>
            <person name="Bills G."/>
            <person name="Bluhm B."/>
            <person name="Cannon C."/>
            <person name="Castanera R."/>
            <person name="Culley D."/>
            <person name="Daum C."/>
            <person name="Ezra D."/>
            <person name="Gonzalez J."/>
            <person name="Henrissat B."/>
            <person name="Kuo A."/>
            <person name="Liang C."/>
            <person name="Lipzen A."/>
            <person name="Lutzoni F."/>
            <person name="Magnuson J."/>
            <person name="Mondo S."/>
            <person name="Nolan M."/>
            <person name="Ohm R."/>
            <person name="Pangilinan J."/>
            <person name="Park H.-J."/>
            <person name="Ramirez L."/>
            <person name="Alfaro M."/>
            <person name="Sun H."/>
            <person name="Tritt A."/>
            <person name="Yoshinaga Y."/>
            <person name="Zwiers L.-H."/>
            <person name="Turgeon B."/>
            <person name="Goodwin S."/>
            <person name="Spatafora J."/>
            <person name="Crous P."/>
            <person name="Grigoriev I."/>
        </authorList>
    </citation>
    <scope>NUCLEOTIDE SEQUENCE</scope>
    <source>
        <strain evidence="8">CBS 260.36</strain>
    </source>
</reference>
<dbReference type="GO" id="GO:0005778">
    <property type="term" value="C:peroxisomal membrane"/>
    <property type="evidence" value="ECO:0007669"/>
    <property type="project" value="TreeGrafter"/>
</dbReference>
<organism evidence="8 9">
    <name type="scientific">Myriangium duriaei CBS 260.36</name>
    <dbReference type="NCBI Taxonomy" id="1168546"/>
    <lineage>
        <taxon>Eukaryota</taxon>
        <taxon>Fungi</taxon>
        <taxon>Dikarya</taxon>
        <taxon>Ascomycota</taxon>
        <taxon>Pezizomycotina</taxon>
        <taxon>Dothideomycetes</taxon>
        <taxon>Dothideomycetidae</taxon>
        <taxon>Myriangiales</taxon>
        <taxon>Myriangiaceae</taxon>
        <taxon>Myriangium</taxon>
    </lineage>
</organism>
<proteinExistence type="inferred from homology"/>
<comment type="similarity">
    <text evidence="2 6">Belongs to the peroxisomal membrane protein PXMP2/4 family.</text>
</comment>
<dbReference type="PANTHER" id="PTHR11266">
    <property type="entry name" value="PEROXISOMAL MEMBRANE PROTEIN 2, PXMP2 MPV17"/>
    <property type="match status" value="1"/>
</dbReference>
<evidence type="ECO:0008006" key="10">
    <source>
        <dbReference type="Google" id="ProtNLM"/>
    </source>
</evidence>
<keyword evidence="3 6" id="KW-0812">Transmembrane</keyword>
<comment type="caution">
    <text evidence="8">The sequence shown here is derived from an EMBL/GenBank/DDBJ whole genome shotgun (WGS) entry which is preliminary data.</text>
</comment>
<protein>
    <recommendedName>
        <fullName evidence="10">Mpv17/PMP22 family protein</fullName>
    </recommendedName>
</protein>
<comment type="subcellular location">
    <subcellularLocation>
        <location evidence="1">Membrane</location>
        <topology evidence="1">Multi-pass membrane protein</topology>
    </subcellularLocation>
</comment>
<dbReference type="InterPro" id="IPR007248">
    <property type="entry name" value="Mpv17_PMP22"/>
</dbReference>
<dbReference type="AlphaFoldDB" id="A0A9P4IXF6"/>
<feature type="transmembrane region" description="Helical" evidence="6">
    <location>
        <begin position="179"/>
        <end position="196"/>
    </location>
</feature>
<evidence type="ECO:0000313" key="8">
    <source>
        <dbReference type="EMBL" id="KAF2149612.1"/>
    </source>
</evidence>
<accession>A0A9P4IXF6</accession>
<feature type="transmembrane region" description="Helical" evidence="6">
    <location>
        <begin position="7"/>
        <end position="29"/>
    </location>
</feature>
<evidence type="ECO:0000256" key="1">
    <source>
        <dbReference type="ARBA" id="ARBA00004141"/>
    </source>
</evidence>
<keyword evidence="4 6" id="KW-1133">Transmembrane helix</keyword>
<keyword evidence="9" id="KW-1185">Reference proteome</keyword>
<feature type="transmembrane region" description="Helical" evidence="6">
    <location>
        <begin position="154"/>
        <end position="173"/>
    </location>
</feature>
<evidence type="ECO:0000256" key="4">
    <source>
        <dbReference type="ARBA" id="ARBA00022989"/>
    </source>
</evidence>
<feature type="compositionally biased region" description="Low complexity" evidence="7">
    <location>
        <begin position="79"/>
        <end position="91"/>
    </location>
</feature>
<feature type="region of interest" description="Disordered" evidence="7">
    <location>
        <begin position="74"/>
        <end position="100"/>
    </location>
</feature>
<name>A0A9P4IXF6_9PEZI</name>
<sequence>MALSSDLLLRCTLQSVILASLSNILAQLLSAHQSSQPYSIDPLPLARYTTYSLLISPLNVAWQAWLEHTFPAYPPSPSPSSSSPSTTSKSTRGTKDETAKGNFSYRNTAVKFLLDQTIGALFNTVLFIAGMDLLRGERDWSKVGRHVRGDMWGIMRAGTKVWPLVSLISFTVVPLEYRAAFGGLVGIGWGVFLSLVEGRR</sequence>
<evidence type="ECO:0000313" key="9">
    <source>
        <dbReference type="Proteomes" id="UP000799439"/>
    </source>
</evidence>
<keyword evidence="5 6" id="KW-0472">Membrane</keyword>
<dbReference type="Proteomes" id="UP000799439">
    <property type="component" value="Unassembled WGS sequence"/>
</dbReference>
<dbReference type="PANTHER" id="PTHR11266:SF80">
    <property type="entry name" value="PEROXISOMAL MEMBRANE PROTEIN 2"/>
    <property type="match status" value="1"/>
</dbReference>
<evidence type="ECO:0000256" key="7">
    <source>
        <dbReference type="SAM" id="MobiDB-lite"/>
    </source>
</evidence>
<evidence type="ECO:0000256" key="3">
    <source>
        <dbReference type="ARBA" id="ARBA00022692"/>
    </source>
</evidence>
<evidence type="ECO:0000256" key="2">
    <source>
        <dbReference type="ARBA" id="ARBA00006824"/>
    </source>
</evidence>
<dbReference type="EMBL" id="ML996091">
    <property type="protein sequence ID" value="KAF2149612.1"/>
    <property type="molecule type" value="Genomic_DNA"/>
</dbReference>